<dbReference type="InterPro" id="IPR036188">
    <property type="entry name" value="FAD/NAD-bd_sf"/>
</dbReference>
<accession>A0ABX1AE91</accession>
<evidence type="ECO:0000256" key="6">
    <source>
        <dbReference type="ARBA" id="ARBA00023002"/>
    </source>
</evidence>
<reference evidence="7 8" key="1">
    <citation type="submission" date="2020-03" db="EMBL/GenBank/DDBJ databases">
        <title>WGS of actinomycetes isolated from Thailand.</title>
        <authorList>
            <person name="Thawai C."/>
        </authorList>
    </citation>
    <scope>NUCLEOTIDE SEQUENCE [LARGE SCALE GENOMIC DNA]</scope>
    <source>
        <strain evidence="7 8">SBST2-5</strain>
    </source>
</reference>
<dbReference type="InterPro" id="IPR020946">
    <property type="entry name" value="Flavin_mOase-like"/>
</dbReference>
<proteinExistence type="inferred from homology"/>
<gene>
    <name evidence="7" type="ORF">HCJ93_17700</name>
</gene>
<dbReference type="EMBL" id="JAATEM010000020">
    <property type="protein sequence ID" value="NJP51848.1"/>
    <property type="molecule type" value="Genomic_DNA"/>
</dbReference>
<evidence type="ECO:0000313" key="8">
    <source>
        <dbReference type="Proteomes" id="UP000730591"/>
    </source>
</evidence>
<comment type="similarity">
    <text evidence="1">Belongs to the FMO family.</text>
</comment>
<evidence type="ECO:0000256" key="4">
    <source>
        <dbReference type="ARBA" id="ARBA00022827"/>
    </source>
</evidence>
<dbReference type="InterPro" id="IPR050346">
    <property type="entry name" value="FMO-like"/>
</dbReference>
<dbReference type="Gene3D" id="3.50.50.60">
    <property type="entry name" value="FAD/NAD(P)-binding domain"/>
    <property type="match status" value="1"/>
</dbReference>
<dbReference type="InterPro" id="IPR000960">
    <property type="entry name" value="Flavin_mOase"/>
</dbReference>
<organism evidence="7 8">
    <name type="scientific">Streptomyces composti</name>
    <dbReference type="NCBI Taxonomy" id="2720025"/>
    <lineage>
        <taxon>Bacteria</taxon>
        <taxon>Bacillati</taxon>
        <taxon>Actinomycetota</taxon>
        <taxon>Actinomycetes</taxon>
        <taxon>Kitasatosporales</taxon>
        <taxon>Streptomycetaceae</taxon>
        <taxon>Streptomyces</taxon>
    </lineage>
</organism>
<evidence type="ECO:0000256" key="1">
    <source>
        <dbReference type="ARBA" id="ARBA00009183"/>
    </source>
</evidence>
<comment type="similarity">
    <text evidence="2">Belongs to the FAD-binding monooxygenase family.</text>
</comment>
<keyword evidence="3" id="KW-0285">Flavoprotein</keyword>
<dbReference type="RefSeq" id="WP_167996693.1">
    <property type="nucleotide sequence ID" value="NZ_JAATEM010000020.1"/>
</dbReference>
<dbReference type="Pfam" id="PF00743">
    <property type="entry name" value="FMO-like"/>
    <property type="match status" value="1"/>
</dbReference>
<dbReference type="SUPFAM" id="SSF51905">
    <property type="entry name" value="FAD/NAD(P)-binding domain"/>
    <property type="match status" value="3"/>
</dbReference>
<evidence type="ECO:0000256" key="3">
    <source>
        <dbReference type="ARBA" id="ARBA00022630"/>
    </source>
</evidence>
<evidence type="ECO:0000256" key="2">
    <source>
        <dbReference type="ARBA" id="ARBA00010139"/>
    </source>
</evidence>
<dbReference type="Proteomes" id="UP000730591">
    <property type="component" value="Unassembled WGS sequence"/>
</dbReference>
<dbReference type="PRINTS" id="PR00370">
    <property type="entry name" value="FMOXYGENASE"/>
</dbReference>
<evidence type="ECO:0000256" key="5">
    <source>
        <dbReference type="ARBA" id="ARBA00022857"/>
    </source>
</evidence>
<keyword evidence="5" id="KW-0521">NADP</keyword>
<keyword evidence="6" id="KW-0560">Oxidoreductase</keyword>
<keyword evidence="8" id="KW-1185">Reference proteome</keyword>
<protein>
    <submittedName>
        <fullName evidence="7">NAD(P)-binding domain-containing protein</fullName>
    </submittedName>
</protein>
<evidence type="ECO:0000313" key="7">
    <source>
        <dbReference type="EMBL" id="NJP51848.1"/>
    </source>
</evidence>
<dbReference type="PIRSF" id="PIRSF000332">
    <property type="entry name" value="FMO"/>
    <property type="match status" value="1"/>
</dbReference>
<name>A0ABX1AE91_9ACTN</name>
<sequence>MRVCVIGAGLSGLAVAHALKEAGTDFVCLEKSPGVGGIWRRPQAGERGPGYLSLHLNTAKQLTGYRDFPMPDSYPLYPSHRDMAAYLRSFAEWAGVLDRVELRTEVVSADQEADGTWTVVSRDAEGAVAARRFEHVIVASGHHTEPSLPDPLPAGADGFTGRVLHSLDYRDGSDFTGRRVIVVGLGASAVDIAADLSRHAEQTYLSVRRGLHVVPKQLFGMSLDEIADTPWWNEMTLAQKRRFVEQALLVARGRLSDYGLPEPDHPIFSSAVTISDEILSRIRHGRVTPKPAIGSFDGGRVVFTDGTSAEADAVVYCTGYRMAYPFLPAGCPAAPDGPVELYRRVVAPDRPGLYFVGLVRPVGAITRLVEAQAQWVTRIVRGEAVLPSPEEMREEIAAYHASIAERYGLTQGASIQVDVGPYLGELREVLSAGTEVDAG</sequence>
<keyword evidence="4" id="KW-0274">FAD</keyword>
<comment type="caution">
    <text evidence="7">The sequence shown here is derived from an EMBL/GenBank/DDBJ whole genome shotgun (WGS) entry which is preliminary data.</text>
</comment>
<dbReference type="PANTHER" id="PTHR23023">
    <property type="entry name" value="DIMETHYLANILINE MONOOXYGENASE"/>
    <property type="match status" value="1"/>
</dbReference>